<keyword evidence="1" id="KW-0472">Membrane</keyword>
<keyword evidence="3" id="KW-1185">Reference proteome</keyword>
<keyword evidence="1" id="KW-1133">Transmembrane helix</keyword>
<proteinExistence type="predicted"/>
<comment type="caution">
    <text evidence="2">The sequence shown here is derived from an EMBL/GenBank/DDBJ whole genome shotgun (WGS) entry which is preliminary data.</text>
</comment>
<dbReference type="Proteomes" id="UP000244722">
    <property type="component" value="Unassembled WGS sequence"/>
</dbReference>
<protein>
    <submittedName>
        <fullName evidence="2">Uncharacterized protein</fullName>
    </submittedName>
</protein>
<name>A0A2T6ZEC2_TUBBO</name>
<dbReference type="EMBL" id="NESQ01000342">
    <property type="protein sequence ID" value="PUU73832.1"/>
    <property type="molecule type" value="Genomic_DNA"/>
</dbReference>
<gene>
    <name evidence="2" type="ORF">B9Z19DRAFT_1094279</name>
</gene>
<accession>A0A2T6ZEC2</accession>
<evidence type="ECO:0000313" key="2">
    <source>
        <dbReference type="EMBL" id="PUU73832.1"/>
    </source>
</evidence>
<evidence type="ECO:0000256" key="1">
    <source>
        <dbReference type="SAM" id="Phobius"/>
    </source>
</evidence>
<dbReference type="AlphaFoldDB" id="A0A2T6ZEC2"/>
<evidence type="ECO:0000313" key="3">
    <source>
        <dbReference type="Proteomes" id="UP000244722"/>
    </source>
</evidence>
<sequence>MLGELDAGRLWGVGVLCRDRWKDGRKVSLLLYILLSLPLISWLSAVIVSKQLNEKKFPTLSCELAIKGFCAFYSWRFVSFCRRTFCRRHNRRFAVQP</sequence>
<organism evidence="2 3">
    <name type="scientific">Tuber borchii</name>
    <name type="common">White truffle</name>
    <dbReference type="NCBI Taxonomy" id="42251"/>
    <lineage>
        <taxon>Eukaryota</taxon>
        <taxon>Fungi</taxon>
        <taxon>Dikarya</taxon>
        <taxon>Ascomycota</taxon>
        <taxon>Pezizomycotina</taxon>
        <taxon>Pezizomycetes</taxon>
        <taxon>Pezizales</taxon>
        <taxon>Tuberaceae</taxon>
        <taxon>Tuber</taxon>
    </lineage>
</organism>
<keyword evidence="1" id="KW-0812">Transmembrane</keyword>
<feature type="transmembrane region" description="Helical" evidence="1">
    <location>
        <begin position="29"/>
        <end position="48"/>
    </location>
</feature>
<reference evidence="2 3" key="1">
    <citation type="submission" date="2017-04" db="EMBL/GenBank/DDBJ databases">
        <title>Draft genome sequence of Tuber borchii Vittad., a whitish edible truffle.</title>
        <authorList>
            <consortium name="DOE Joint Genome Institute"/>
            <person name="Murat C."/>
            <person name="Kuo A."/>
            <person name="Barry K.W."/>
            <person name="Clum A."/>
            <person name="Dockter R.B."/>
            <person name="Fauchery L."/>
            <person name="Iotti M."/>
            <person name="Kohler A."/>
            <person name="Labutti K."/>
            <person name="Lindquist E.A."/>
            <person name="Lipzen A."/>
            <person name="Ohm R.A."/>
            <person name="Wang M."/>
            <person name="Grigoriev I.V."/>
            <person name="Zambonelli A."/>
            <person name="Martin F.M."/>
        </authorList>
    </citation>
    <scope>NUCLEOTIDE SEQUENCE [LARGE SCALE GENOMIC DNA]</scope>
    <source>
        <strain evidence="2 3">Tbo3840</strain>
    </source>
</reference>